<name>A0ABQ8GLS6_9PEZI</name>
<proteinExistence type="predicted"/>
<sequence length="229" mass="26097">MTKDASRTIPLLEITLDNRYLVRQPLHLLSYLPDVHCCKFEPTCALTVTFALGHYRSCNLHLSQNFRTNHTDVHHHDGVLKADKKTTPWYQHRCIKHLFFSRSWNRATICRLRATRPVCGLYATSFVSHLAASLYFVFTRSAATVQVFFISTPQAMGKGNHEMLLLQWRVALVMHLQQSPALPSCLQRAPFTTHPLPLRASTGRRQLRAQPSGHRLLAFPPETLSLSST</sequence>
<accession>A0ABQ8GLS6</accession>
<evidence type="ECO:0000313" key="1">
    <source>
        <dbReference type="EMBL" id="KAH7057301.1"/>
    </source>
</evidence>
<organism evidence="1 2">
    <name type="scientific">Macrophomina phaseolina</name>
    <dbReference type="NCBI Taxonomy" id="35725"/>
    <lineage>
        <taxon>Eukaryota</taxon>
        <taxon>Fungi</taxon>
        <taxon>Dikarya</taxon>
        <taxon>Ascomycota</taxon>
        <taxon>Pezizomycotina</taxon>
        <taxon>Dothideomycetes</taxon>
        <taxon>Dothideomycetes incertae sedis</taxon>
        <taxon>Botryosphaeriales</taxon>
        <taxon>Botryosphaeriaceae</taxon>
        <taxon>Macrophomina</taxon>
    </lineage>
</organism>
<gene>
    <name evidence="1" type="ORF">B0J12DRAFT_409163</name>
</gene>
<reference evidence="1 2" key="1">
    <citation type="journal article" date="2021" name="Nat. Commun.">
        <title>Genetic determinants of endophytism in the Arabidopsis root mycobiome.</title>
        <authorList>
            <person name="Mesny F."/>
            <person name="Miyauchi S."/>
            <person name="Thiergart T."/>
            <person name="Pickel B."/>
            <person name="Atanasova L."/>
            <person name="Karlsson M."/>
            <person name="Huettel B."/>
            <person name="Barry K.W."/>
            <person name="Haridas S."/>
            <person name="Chen C."/>
            <person name="Bauer D."/>
            <person name="Andreopoulos W."/>
            <person name="Pangilinan J."/>
            <person name="LaButti K."/>
            <person name="Riley R."/>
            <person name="Lipzen A."/>
            <person name="Clum A."/>
            <person name="Drula E."/>
            <person name="Henrissat B."/>
            <person name="Kohler A."/>
            <person name="Grigoriev I.V."/>
            <person name="Martin F.M."/>
            <person name="Hacquard S."/>
        </authorList>
    </citation>
    <scope>NUCLEOTIDE SEQUENCE [LARGE SCALE GENOMIC DNA]</scope>
    <source>
        <strain evidence="1 2">MPI-SDFR-AT-0080</strain>
    </source>
</reference>
<dbReference type="Proteomes" id="UP000774617">
    <property type="component" value="Unassembled WGS sequence"/>
</dbReference>
<comment type="caution">
    <text evidence="1">The sequence shown here is derived from an EMBL/GenBank/DDBJ whole genome shotgun (WGS) entry which is preliminary data.</text>
</comment>
<keyword evidence="2" id="KW-1185">Reference proteome</keyword>
<evidence type="ECO:0000313" key="2">
    <source>
        <dbReference type="Proteomes" id="UP000774617"/>
    </source>
</evidence>
<dbReference type="EMBL" id="JAGTJR010000007">
    <property type="protein sequence ID" value="KAH7057301.1"/>
    <property type="molecule type" value="Genomic_DNA"/>
</dbReference>
<protein>
    <submittedName>
        <fullName evidence="1">Uncharacterized protein</fullName>
    </submittedName>
</protein>